<dbReference type="SUPFAM" id="SSF56219">
    <property type="entry name" value="DNase I-like"/>
    <property type="match status" value="1"/>
</dbReference>
<dbReference type="KEGG" id="nsy:104220308"/>
<dbReference type="InterPro" id="IPR036691">
    <property type="entry name" value="Endo/exonu/phosph_ase_sf"/>
</dbReference>
<sequence length="552" mass="64066">MNAIIWNVRSVKSMQAFERLITMQRQHHFKFIGIMEPKQKRKKLERYRRRIGMLQAFSNVSNKIWVFVDDDHGVDIVYDLEQQLTLKFTNLDIQISFVVTFVYAKCDSIEPLACGGDFNVTWDEEEKFGGLPISLNEINDFRHCITTCNLSDLGFKGSIYTWWNGRGEADCIFKRLDRCLGNLELQQLWPGIGVTHLSKIGSDHSPMLLNFNPNAAPIKKAFKFLNFWCKHSTFKEVVLQNWKADFTGDPFFVFNHKLKNLKKALSLWSRATYGDIFQKIASLEEVFLVHEIQFERFPTVQNRERLQKVQAELLRFLAFEEEFWKQKSGMSWFQYGDRNTKFFHAQVNGRRRRLQLKRVQDSNGIWLENSKDMADEAVRFFQAQFHEDTVSTAFDIFDHVPALVDHAQNKELIQQPTKEEVRHAVFGLNGESAGGPDGFTRSFFQTCWDIIGDDIVDMVKALFNGHDFPRYVTHTNLVLLPKKKEVVTFSDVRPISLSNFVNKIFSRVVHGRLAVLLPNLISEEQTGFVKGRNIVENVLLTQEIIVAEAKCI</sequence>
<reference evidence="2" key="2">
    <citation type="submission" date="2025-08" db="UniProtKB">
        <authorList>
            <consortium name="RefSeq"/>
        </authorList>
    </citation>
    <scope>IDENTIFICATION</scope>
    <source>
        <tissue evidence="2">Leaf</tissue>
    </source>
</reference>
<dbReference type="AlphaFoldDB" id="A0A1U7VNH2"/>
<protein>
    <submittedName>
        <fullName evidence="2">Uncharacterized protein LOC104220308</fullName>
    </submittedName>
</protein>
<dbReference type="Proteomes" id="UP000189701">
    <property type="component" value="Unplaced"/>
</dbReference>
<evidence type="ECO:0000313" key="2">
    <source>
        <dbReference type="RefSeq" id="XP_009769452.1"/>
    </source>
</evidence>
<dbReference type="STRING" id="4096.A0A1U7VNH2"/>
<dbReference type="PANTHER" id="PTHR33710">
    <property type="entry name" value="BNAC02G09200D PROTEIN"/>
    <property type="match status" value="1"/>
</dbReference>
<dbReference type="RefSeq" id="XP_009769452.1">
    <property type="nucleotide sequence ID" value="XM_009771150.1"/>
</dbReference>
<accession>A0A1U7VNH2</accession>
<organism evidence="1 2">
    <name type="scientific">Nicotiana sylvestris</name>
    <name type="common">Wood tobacco</name>
    <name type="synonym">South American tobacco</name>
    <dbReference type="NCBI Taxonomy" id="4096"/>
    <lineage>
        <taxon>Eukaryota</taxon>
        <taxon>Viridiplantae</taxon>
        <taxon>Streptophyta</taxon>
        <taxon>Embryophyta</taxon>
        <taxon>Tracheophyta</taxon>
        <taxon>Spermatophyta</taxon>
        <taxon>Magnoliopsida</taxon>
        <taxon>eudicotyledons</taxon>
        <taxon>Gunneridae</taxon>
        <taxon>Pentapetalae</taxon>
        <taxon>asterids</taxon>
        <taxon>lamiids</taxon>
        <taxon>Solanales</taxon>
        <taxon>Solanaceae</taxon>
        <taxon>Nicotianoideae</taxon>
        <taxon>Nicotianeae</taxon>
        <taxon>Nicotiana</taxon>
    </lineage>
</organism>
<gene>
    <name evidence="2" type="primary">LOC104220308</name>
</gene>
<dbReference type="eggNOG" id="KOG1075">
    <property type="taxonomic scope" value="Eukaryota"/>
</dbReference>
<keyword evidence="1" id="KW-1185">Reference proteome</keyword>
<proteinExistence type="predicted"/>
<dbReference type="PANTHER" id="PTHR33710:SF23">
    <property type="entry name" value="NON-LTR RETROELEMENT REVERSE TRANSCRIPTASE"/>
    <property type="match status" value="1"/>
</dbReference>
<dbReference type="GeneID" id="104220308"/>
<reference evidence="1" key="1">
    <citation type="journal article" date="2013" name="Genome Biol.">
        <title>Reference genomes and transcriptomes of Nicotiana sylvestris and Nicotiana tomentosiformis.</title>
        <authorList>
            <person name="Sierro N."/>
            <person name="Battey J.N."/>
            <person name="Ouadi S."/>
            <person name="Bovet L."/>
            <person name="Goepfert S."/>
            <person name="Bakaher N."/>
            <person name="Peitsch M.C."/>
            <person name="Ivanov N.V."/>
        </authorList>
    </citation>
    <scope>NUCLEOTIDE SEQUENCE [LARGE SCALE GENOMIC DNA]</scope>
</reference>
<name>A0A1U7VNH2_NICSY</name>
<dbReference type="Gene3D" id="3.60.10.10">
    <property type="entry name" value="Endonuclease/exonuclease/phosphatase"/>
    <property type="match status" value="1"/>
</dbReference>
<evidence type="ECO:0000313" key="1">
    <source>
        <dbReference type="Proteomes" id="UP000189701"/>
    </source>
</evidence>